<accession>A0A2K8KJY9</accession>
<dbReference type="PROSITE" id="PS51257">
    <property type="entry name" value="PROKAR_LIPOPROTEIN"/>
    <property type="match status" value="1"/>
</dbReference>
<dbReference type="Proteomes" id="UP000231179">
    <property type="component" value="Chromosome"/>
</dbReference>
<keyword evidence="3" id="KW-1185">Reference proteome</keyword>
<evidence type="ECO:0000256" key="1">
    <source>
        <dbReference type="SAM" id="SignalP"/>
    </source>
</evidence>
<feature type="signal peptide" evidence="1">
    <location>
        <begin position="1"/>
        <end position="23"/>
    </location>
</feature>
<name>A0A2K8KJY9_9MOLU</name>
<sequence>MKKLLNLLSIVALSANSTHVALACSPKATNTEPNQDLVNLIADLNQEVASVFFNHFKEIEDNKGLNGVFDDEKMPLNFLNKNNISKYGVNADNNDTQESELETEQIAELKVDFHKITKTNTLVNALNAIVRSTDKYQLIIQDNKLVSDVDYLPDFSIRFTRTDSDTPPQPDYFTAYTIDNLQVDYQYFDANGLPVKQTINREFNYIQTSDVNLELGLGKIHDKTAEELITQESEYAWLTKNSFANYENAETSSGVFGLLNPTLNASRLTELYNTSGFVDDLNERVAKKAFGAQTGLRFKAGKIELTADPAETISVENKNDIVEKSYESFETLRAAVFENLDTENAEQVASITEFVVKNTPQTLPEFNVKLTDKLQTTLGYTGTKVNEDNFTSGLVGLSGFEIQVNENFSIKLNDLIVRYVVAFNGEVNAPETIQDSPIVKAMVENTCQGIKAFQTAWGTTKSSVKETEPKPLFAFKDEGIWQTLLPDVYMGTGHQFKTSLSLMEGRQIALRQMLLIQGKQTGFNLEVLTTKADGTEGTIPRLWLAYYNAKGYVLLENSNHEGWFHNLRFEINFLNLLFAMNEWPSNDASLKDQVLIQKT</sequence>
<reference evidence="2 3" key="1">
    <citation type="submission" date="2017-11" db="EMBL/GenBank/DDBJ databases">
        <title>Complete genome sequence of Spiroplasma clarkii CN-5 (DSM 19994).</title>
        <authorList>
            <person name="Tsai Y.-M."/>
            <person name="Chang A."/>
            <person name="Lo W.-S."/>
            <person name="Kuo C.-H."/>
        </authorList>
    </citation>
    <scope>NUCLEOTIDE SEQUENCE [LARGE SCALE GENOMIC DNA]</scope>
    <source>
        <strain evidence="2 3">CN-5</strain>
    </source>
</reference>
<feature type="chain" id="PRO_5014855893" description="Lipoprotein" evidence="1">
    <location>
        <begin position="24"/>
        <end position="599"/>
    </location>
</feature>
<dbReference type="AlphaFoldDB" id="A0A2K8KJY9"/>
<gene>
    <name evidence="2" type="ORF">SCLAR_v1c03990</name>
</gene>
<evidence type="ECO:0008006" key="4">
    <source>
        <dbReference type="Google" id="ProtNLM"/>
    </source>
</evidence>
<dbReference type="EMBL" id="CP024870">
    <property type="protein sequence ID" value="ATX70729.1"/>
    <property type="molecule type" value="Genomic_DNA"/>
</dbReference>
<proteinExistence type="predicted"/>
<organism evidence="2 3">
    <name type="scientific">Spiroplasma clarkii</name>
    <dbReference type="NCBI Taxonomy" id="2139"/>
    <lineage>
        <taxon>Bacteria</taxon>
        <taxon>Bacillati</taxon>
        <taxon>Mycoplasmatota</taxon>
        <taxon>Mollicutes</taxon>
        <taxon>Entomoplasmatales</taxon>
        <taxon>Spiroplasmataceae</taxon>
        <taxon>Spiroplasma</taxon>
    </lineage>
</organism>
<protein>
    <recommendedName>
        <fullName evidence="4">Lipoprotein</fullName>
    </recommendedName>
</protein>
<dbReference type="RefSeq" id="WP_100254289.1">
    <property type="nucleotide sequence ID" value="NZ_CP024870.1"/>
</dbReference>
<evidence type="ECO:0000313" key="3">
    <source>
        <dbReference type="Proteomes" id="UP000231179"/>
    </source>
</evidence>
<evidence type="ECO:0000313" key="2">
    <source>
        <dbReference type="EMBL" id="ATX70729.1"/>
    </source>
</evidence>
<keyword evidence="1" id="KW-0732">Signal</keyword>